<dbReference type="PANTHER" id="PTHR33495">
    <property type="entry name" value="ANTI-SIGMA FACTOR ANTAGONIST TM_1081-RELATED-RELATED"/>
    <property type="match status" value="1"/>
</dbReference>
<feature type="domain" description="STAS" evidence="1">
    <location>
        <begin position="21"/>
        <end position="113"/>
    </location>
</feature>
<reference evidence="2" key="1">
    <citation type="submission" date="2020-11" db="EMBL/GenBank/DDBJ databases">
        <title>Sequencing the genomes of 1000 actinobacteria strains.</title>
        <authorList>
            <person name="Klenk H.-P."/>
        </authorList>
    </citation>
    <scope>NUCLEOTIDE SEQUENCE</scope>
    <source>
        <strain evidence="2">DSM 43175</strain>
    </source>
</reference>
<organism evidence="2 3">
    <name type="scientific">Actinomadura viridis</name>
    <dbReference type="NCBI Taxonomy" id="58110"/>
    <lineage>
        <taxon>Bacteria</taxon>
        <taxon>Bacillati</taxon>
        <taxon>Actinomycetota</taxon>
        <taxon>Actinomycetes</taxon>
        <taxon>Streptosporangiales</taxon>
        <taxon>Thermomonosporaceae</taxon>
        <taxon>Actinomadura</taxon>
    </lineage>
</organism>
<dbReference type="InterPro" id="IPR036513">
    <property type="entry name" value="STAS_dom_sf"/>
</dbReference>
<dbReference type="InterPro" id="IPR002645">
    <property type="entry name" value="STAS_dom"/>
</dbReference>
<sequence length="127" mass="13844">MKDTAVDMVVVEGERHAHVLLAGEMDLLSAPSVRGHLLDLVSERPLVLDVAGVSFFDAEGLRTVAVTARRGLERGTGVALVGARPFPEKMFRILRMHEVVPLCSTAREALCCLLPRTDEEIADWLGP</sequence>
<dbReference type="PANTHER" id="PTHR33495:SF2">
    <property type="entry name" value="ANTI-SIGMA FACTOR ANTAGONIST TM_1081-RELATED"/>
    <property type="match status" value="1"/>
</dbReference>
<dbReference type="EMBL" id="JADOUA010000001">
    <property type="protein sequence ID" value="MBG6088152.1"/>
    <property type="molecule type" value="Genomic_DNA"/>
</dbReference>
<dbReference type="PROSITE" id="PS50801">
    <property type="entry name" value="STAS"/>
    <property type="match status" value="1"/>
</dbReference>
<gene>
    <name evidence="2" type="ORF">IW256_002265</name>
</gene>
<evidence type="ECO:0000259" key="1">
    <source>
        <dbReference type="PROSITE" id="PS50801"/>
    </source>
</evidence>
<dbReference type="CDD" id="cd07043">
    <property type="entry name" value="STAS_anti-anti-sigma_factors"/>
    <property type="match status" value="1"/>
</dbReference>
<accession>A0A931DH58</accession>
<evidence type="ECO:0000313" key="3">
    <source>
        <dbReference type="Proteomes" id="UP000614047"/>
    </source>
</evidence>
<evidence type="ECO:0000313" key="2">
    <source>
        <dbReference type="EMBL" id="MBG6088152.1"/>
    </source>
</evidence>
<keyword evidence="3" id="KW-1185">Reference proteome</keyword>
<name>A0A931DH58_9ACTN</name>
<dbReference type="Gene3D" id="3.30.750.24">
    <property type="entry name" value="STAS domain"/>
    <property type="match status" value="1"/>
</dbReference>
<protein>
    <submittedName>
        <fullName evidence="2">Anti-anti-sigma factor</fullName>
    </submittedName>
</protein>
<proteinExistence type="predicted"/>
<comment type="caution">
    <text evidence="2">The sequence shown here is derived from an EMBL/GenBank/DDBJ whole genome shotgun (WGS) entry which is preliminary data.</text>
</comment>
<dbReference type="SUPFAM" id="SSF52091">
    <property type="entry name" value="SpoIIaa-like"/>
    <property type="match status" value="1"/>
</dbReference>
<dbReference type="RefSeq" id="WP_197010910.1">
    <property type="nucleotide sequence ID" value="NZ_BAABES010000035.1"/>
</dbReference>
<dbReference type="AlphaFoldDB" id="A0A931DH58"/>
<dbReference type="Proteomes" id="UP000614047">
    <property type="component" value="Unassembled WGS sequence"/>
</dbReference>
<dbReference type="Pfam" id="PF01740">
    <property type="entry name" value="STAS"/>
    <property type="match status" value="1"/>
</dbReference>
<dbReference type="GO" id="GO:0043856">
    <property type="term" value="F:anti-sigma factor antagonist activity"/>
    <property type="evidence" value="ECO:0007669"/>
    <property type="project" value="TreeGrafter"/>
</dbReference>